<dbReference type="SUPFAM" id="SSF53474">
    <property type="entry name" value="alpha/beta-Hydrolases"/>
    <property type="match status" value="1"/>
</dbReference>
<dbReference type="NCBIfam" id="TIGR02427">
    <property type="entry name" value="protocat_pcaD"/>
    <property type="match status" value="1"/>
</dbReference>
<dbReference type="RefSeq" id="WP_154382323.1">
    <property type="nucleotide sequence ID" value="NZ_WKJJ01000037.1"/>
</dbReference>
<dbReference type="Pfam" id="PF00561">
    <property type="entry name" value="Abhydrolase_1"/>
    <property type="match status" value="1"/>
</dbReference>
<feature type="domain" description="AB hydrolase-1" evidence="1">
    <location>
        <begin position="24"/>
        <end position="246"/>
    </location>
</feature>
<organism evidence="2 3">
    <name type="scientific">Pseudoduganella rivuli</name>
    <dbReference type="NCBI Taxonomy" id="2666085"/>
    <lineage>
        <taxon>Bacteria</taxon>
        <taxon>Pseudomonadati</taxon>
        <taxon>Pseudomonadota</taxon>
        <taxon>Betaproteobacteria</taxon>
        <taxon>Burkholderiales</taxon>
        <taxon>Oxalobacteraceae</taxon>
        <taxon>Telluria group</taxon>
        <taxon>Pseudoduganella</taxon>
    </lineage>
</organism>
<evidence type="ECO:0000259" key="1">
    <source>
        <dbReference type="Pfam" id="PF00561"/>
    </source>
</evidence>
<dbReference type="InterPro" id="IPR026968">
    <property type="entry name" value="PcaD/CatD"/>
</dbReference>
<dbReference type="PRINTS" id="PR00111">
    <property type="entry name" value="ABHYDROLASE"/>
</dbReference>
<gene>
    <name evidence="2" type="primary">pcaD</name>
    <name evidence="2" type="ORF">GJ700_33445</name>
</gene>
<dbReference type="Proteomes" id="UP000446768">
    <property type="component" value="Unassembled WGS sequence"/>
</dbReference>
<dbReference type="GO" id="GO:0042952">
    <property type="term" value="P:beta-ketoadipate pathway"/>
    <property type="evidence" value="ECO:0007669"/>
    <property type="project" value="InterPro"/>
</dbReference>
<proteinExistence type="predicted"/>
<dbReference type="Gene3D" id="3.40.50.1820">
    <property type="entry name" value="alpha/beta hydrolase"/>
    <property type="match status" value="1"/>
</dbReference>
<dbReference type="AlphaFoldDB" id="A0A7X2IV75"/>
<keyword evidence="3" id="KW-1185">Reference proteome</keyword>
<reference evidence="2 3" key="1">
    <citation type="submission" date="2019-11" db="EMBL/GenBank/DDBJ databases">
        <title>Novel species isolated from a subtropical stream in China.</title>
        <authorList>
            <person name="Lu H."/>
        </authorList>
    </citation>
    <scope>NUCLEOTIDE SEQUENCE [LARGE SCALE GENOMIC DNA]</scope>
    <source>
        <strain evidence="2 3">FT92W</strain>
    </source>
</reference>
<dbReference type="EMBL" id="WKJJ01000037">
    <property type="protein sequence ID" value="MRV76629.1"/>
    <property type="molecule type" value="Genomic_DNA"/>
</dbReference>
<keyword evidence="2" id="KW-0378">Hydrolase</keyword>
<comment type="caution">
    <text evidence="2">The sequence shown here is derived from an EMBL/GenBank/DDBJ whole genome shotgun (WGS) entry which is preliminary data.</text>
</comment>
<dbReference type="PANTHER" id="PTHR43433">
    <property type="entry name" value="HYDROLASE, ALPHA/BETA FOLD FAMILY PROTEIN"/>
    <property type="match status" value="1"/>
</dbReference>
<dbReference type="InterPro" id="IPR050471">
    <property type="entry name" value="AB_hydrolase"/>
</dbReference>
<dbReference type="InterPro" id="IPR029058">
    <property type="entry name" value="AB_hydrolase_fold"/>
</dbReference>
<sequence>MPVVHLDGVAIHFETAGDRRRPCLLLSNSLGTDLSMWDAQTDALASAYFVVRYDTRGHGRSSSPPGPYTVAQLGGDALALLDHLDIERAHVCGLSMGGVTAQWLAVHAPHRVLKLVLANTAARVGTRDGWMDRAASVRSGGLDAIAESSASRWFTAGWAAANAAIAARMADKLRRQDAEGYAACCEALAVADLRGDTTRIAAPTLVIAGRHDPVTTVADGEALCSAIGQSQLAVLEASHISNVEDPASFSAVLRKFLTQRKL</sequence>
<accession>A0A7X2IV75</accession>
<evidence type="ECO:0000313" key="2">
    <source>
        <dbReference type="EMBL" id="MRV76629.1"/>
    </source>
</evidence>
<dbReference type="InterPro" id="IPR000073">
    <property type="entry name" value="AB_hydrolase_1"/>
</dbReference>
<evidence type="ECO:0000313" key="3">
    <source>
        <dbReference type="Proteomes" id="UP000446768"/>
    </source>
</evidence>
<dbReference type="GO" id="GO:0047570">
    <property type="term" value="F:3-oxoadipate enol-lactonase activity"/>
    <property type="evidence" value="ECO:0007669"/>
    <property type="project" value="UniProtKB-EC"/>
</dbReference>
<name>A0A7X2IV75_9BURK</name>
<dbReference type="PANTHER" id="PTHR43433:SF5">
    <property type="entry name" value="AB HYDROLASE-1 DOMAIN-CONTAINING PROTEIN"/>
    <property type="match status" value="1"/>
</dbReference>
<dbReference type="EC" id="3.1.1.24" evidence="2"/>
<protein>
    <submittedName>
        <fullName evidence="2">3-oxoadipate enol-lactonase</fullName>
        <ecNumber evidence="2">3.1.1.24</ecNumber>
    </submittedName>
</protein>